<dbReference type="GO" id="GO:0016747">
    <property type="term" value="F:acyltransferase activity, transferring groups other than amino-acyl groups"/>
    <property type="evidence" value="ECO:0007669"/>
    <property type="project" value="InterPro"/>
</dbReference>
<dbReference type="RefSeq" id="WP_149638128.1">
    <property type="nucleotide sequence ID" value="NZ_VNIP01000022.1"/>
</dbReference>
<dbReference type="InterPro" id="IPR016181">
    <property type="entry name" value="Acyl_CoA_acyltransferase"/>
</dbReference>
<dbReference type="InterPro" id="IPR000182">
    <property type="entry name" value="GNAT_dom"/>
</dbReference>
<evidence type="ECO:0000313" key="3">
    <source>
        <dbReference type="Proteomes" id="UP000323608"/>
    </source>
</evidence>
<feature type="domain" description="N-acetyltransferase" evidence="1">
    <location>
        <begin position="131"/>
        <end position="266"/>
    </location>
</feature>
<organism evidence="2 3">
    <name type="scientific">Rhizobium tropici</name>
    <dbReference type="NCBI Taxonomy" id="398"/>
    <lineage>
        <taxon>Bacteria</taxon>
        <taxon>Pseudomonadati</taxon>
        <taxon>Pseudomonadota</taxon>
        <taxon>Alphaproteobacteria</taxon>
        <taxon>Hyphomicrobiales</taxon>
        <taxon>Rhizobiaceae</taxon>
        <taxon>Rhizobium/Agrobacterium group</taxon>
        <taxon>Rhizobium</taxon>
    </lineage>
</organism>
<dbReference type="OrthoDB" id="1706016at2"/>
<name>A0A5B0VIZ8_RHITR</name>
<proteinExistence type="predicted"/>
<dbReference type="Pfam" id="PF00583">
    <property type="entry name" value="Acetyltransf_1"/>
    <property type="match status" value="1"/>
</dbReference>
<dbReference type="EMBL" id="VNIP01000022">
    <property type="protein sequence ID" value="KAA1174622.1"/>
    <property type="molecule type" value="Genomic_DNA"/>
</dbReference>
<dbReference type="Gene3D" id="3.40.630.30">
    <property type="match status" value="1"/>
</dbReference>
<sequence>MFHINAEAIESVNQLSEMWGKLVADVNGAVTDDEGLAVRWADAKFAFHNALVVTAPVETEEQLRRLLLRSSEFMDGRAQPGCLWLFDDLVSPNLRAEIGSLARESGLISSFTCWGMAGDLITQDEPSHPSLRFERVTSAQHLDAYASLNARAYGLSEEDAMSTFRGSRLWREEIFAFVAYEGSNPVACAGACVVDGRLFLVLVATEAKRRRLGFGEAVTRKALYEASQSTGIKRVCLQATADGKPVYERIGLRSNSSLQLFSRHSA</sequence>
<evidence type="ECO:0000313" key="2">
    <source>
        <dbReference type="EMBL" id="KAA1174622.1"/>
    </source>
</evidence>
<keyword evidence="2" id="KW-0808">Transferase</keyword>
<dbReference type="SUPFAM" id="SSF55729">
    <property type="entry name" value="Acyl-CoA N-acyltransferases (Nat)"/>
    <property type="match status" value="1"/>
</dbReference>
<reference evidence="2 3" key="1">
    <citation type="submission" date="2019-07" db="EMBL/GenBank/DDBJ databases">
        <title>The Draft Genome Sequence of Rhizobium tropici SARCC-755 Associated with Superior Nodulation on Pigeonpea (Cajanus cajan (L.) Millsp.).</title>
        <authorList>
            <person name="Bopape F.L."/>
            <person name="Hassen A.I."/>
            <person name="Swanevelder Z.H."/>
            <person name="Gwata E.T."/>
        </authorList>
    </citation>
    <scope>NUCLEOTIDE SEQUENCE [LARGE SCALE GENOMIC DNA]</scope>
    <source>
        <strain evidence="2 3">SARCC-755</strain>
    </source>
</reference>
<accession>A0A5B0VIZ8</accession>
<evidence type="ECO:0000259" key="1">
    <source>
        <dbReference type="PROSITE" id="PS51186"/>
    </source>
</evidence>
<dbReference type="AlphaFoldDB" id="A0A5B0VIZ8"/>
<gene>
    <name evidence="2" type="ORF">FP026_29685</name>
</gene>
<comment type="caution">
    <text evidence="2">The sequence shown here is derived from an EMBL/GenBank/DDBJ whole genome shotgun (WGS) entry which is preliminary data.</text>
</comment>
<protein>
    <submittedName>
        <fullName evidence="2">GNAT family N-acetyltransferase</fullName>
    </submittedName>
</protein>
<dbReference type="Proteomes" id="UP000323608">
    <property type="component" value="Unassembled WGS sequence"/>
</dbReference>
<dbReference type="PROSITE" id="PS51186">
    <property type="entry name" value="GNAT"/>
    <property type="match status" value="1"/>
</dbReference>